<gene>
    <name evidence="1" type="ORF">EZS28_022636</name>
</gene>
<protein>
    <submittedName>
        <fullName evidence="1">Uncharacterized protein</fullName>
    </submittedName>
</protein>
<accession>A0A5J4VHK4</accession>
<organism evidence="1 2">
    <name type="scientific">Streblomastix strix</name>
    <dbReference type="NCBI Taxonomy" id="222440"/>
    <lineage>
        <taxon>Eukaryota</taxon>
        <taxon>Metamonada</taxon>
        <taxon>Preaxostyla</taxon>
        <taxon>Oxymonadida</taxon>
        <taxon>Streblomastigidae</taxon>
        <taxon>Streblomastix</taxon>
    </lineage>
</organism>
<feature type="non-terminal residue" evidence="1">
    <location>
        <position position="69"/>
    </location>
</feature>
<proteinExistence type="predicted"/>
<reference evidence="1 2" key="1">
    <citation type="submission" date="2019-03" db="EMBL/GenBank/DDBJ databases">
        <title>Single cell metagenomics reveals metabolic interactions within the superorganism composed of flagellate Streblomastix strix and complex community of Bacteroidetes bacteria on its surface.</title>
        <authorList>
            <person name="Treitli S.C."/>
            <person name="Kolisko M."/>
            <person name="Husnik F."/>
            <person name="Keeling P."/>
            <person name="Hampl V."/>
        </authorList>
    </citation>
    <scope>NUCLEOTIDE SEQUENCE [LARGE SCALE GENOMIC DNA]</scope>
    <source>
        <strain evidence="1">ST1C</strain>
    </source>
</reference>
<evidence type="ECO:0000313" key="1">
    <source>
        <dbReference type="EMBL" id="KAA6381836.1"/>
    </source>
</evidence>
<dbReference type="EMBL" id="SNRW01007101">
    <property type="protein sequence ID" value="KAA6381836.1"/>
    <property type="molecule type" value="Genomic_DNA"/>
</dbReference>
<sequence length="69" mass="8068">MPFHTPTLEIPNVLQRGIIKTQSQALDFYLNQRIQQVTTSFIEYNPNIWVRSSKIKLSSTRGREPQHVD</sequence>
<name>A0A5J4VHK4_9EUKA</name>
<evidence type="ECO:0000313" key="2">
    <source>
        <dbReference type="Proteomes" id="UP000324800"/>
    </source>
</evidence>
<dbReference type="AlphaFoldDB" id="A0A5J4VHK4"/>
<dbReference type="Proteomes" id="UP000324800">
    <property type="component" value="Unassembled WGS sequence"/>
</dbReference>
<comment type="caution">
    <text evidence="1">The sequence shown here is derived from an EMBL/GenBank/DDBJ whole genome shotgun (WGS) entry which is preliminary data.</text>
</comment>